<gene>
    <name evidence="2" type="ORF">DM02DRAFT_179110</name>
</gene>
<feature type="region of interest" description="Disordered" evidence="1">
    <location>
        <begin position="101"/>
        <end position="154"/>
    </location>
</feature>
<dbReference type="AlphaFoldDB" id="A0A2V1E2F5"/>
<evidence type="ECO:0000313" key="3">
    <source>
        <dbReference type="Proteomes" id="UP000244855"/>
    </source>
</evidence>
<feature type="compositionally biased region" description="Low complexity" evidence="1">
    <location>
        <begin position="141"/>
        <end position="154"/>
    </location>
</feature>
<sequence length="196" mass="21420">MDRHNASSPQDIHNPRRRHRRRIQTMSRTVQYSTVQYSTACRDASMFLNRILARTMSEELSSARDGQMGFNSPRDANSMASANVNPLLLLPPQRPVLTIPTSAPRSSPAIGPSLPLCRSAQKPVGSRSPLPRPDRPTHARTLASSSPTAASSHSTFSSEIHIPPYLVLNQSHRTPSVLACLLACICICIFTTPSIA</sequence>
<name>A0A2V1E2F5_9PLEO</name>
<dbReference type="Proteomes" id="UP000244855">
    <property type="component" value="Unassembled WGS sequence"/>
</dbReference>
<keyword evidence="3" id="KW-1185">Reference proteome</keyword>
<evidence type="ECO:0000256" key="1">
    <source>
        <dbReference type="SAM" id="MobiDB-lite"/>
    </source>
</evidence>
<proteinExistence type="predicted"/>
<evidence type="ECO:0000313" key="2">
    <source>
        <dbReference type="EMBL" id="PVI04496.1"/>
    </source>
</evidence>
<organism evidence="2 3">
    <name type="scientific">Periconia macrospinosa</name>
    <dbReference type="NCBI Taxonomy" id="97972"/>
    <lineage>
        <taxon>Eukaryota</taxon>
        <taxon>Fungi</taxon>
        <taxon>Dikarya</taxon>
        <taxon>Ascomycota</taxon>
        <taxon>Pezizomycotina</taxon>
        <taxon>Dothideomycetes</taxon>
        <taxon>Pleosporomycetidae</taxon>
        <taxon>Pleosporales</taxon>
        <taxon>Massarineae</taxon>
        <taxon>Periconiaceae</taxon>
        <taxon>Periconia</taxon>
    </lineage>
</organism>
<dbReference type="EMBL" id="KZ805321">
    <property type="protein sequence ID" value="PVI04496.1"/>
    <property type="molecule type" value="Genomic_DNA"/>
</dbReference>
<accession>A0A2V1E2F5</accession>
<protein>
    <submittedName>
        <fullName evidence="2">Uncharacterized protein</fullName>
    </submittedName>
</protein>
<reference evidence="2 3" key="1">
    <citation type="journal article" date="2018" name="Sci. Rep.">
        <title>Comparative genomics provides insights into the lifestyle and reveals functional heterogeneity of dark septate endophytic fungi.</title>
        <authorList>
            <person name="Knapp D.G."/>
            <person name="Nemeth J.B."/>
            <person name="Barry K."/>
            <person name="Hainaut M."/>
            <person name="Henrissat B."/>
            <person name="Johnson J."/>
            <person name="Kuo A."/>
            <person name="Lim J.H.P."/>
            <person name="Lipzen A."/>
            <person name="Nolan M."/>
            <person name="Ohm R.A."/>
            <person name="Tamas L."/>
            <person name="Grigoriev I.V."/>
            <person name="Spatafora J.W."/>
            <person name="Nagy L.G."/>
            <person name="Kovacs G.M."/>
        </authorList>
    </citation>
    <scope>NUCLEOTIDE SEQUENCE [LARGE SCALE GENOMIC DNA]</scope>
    <source>
        <strain evidence="2 3">DSE2036</strain>
    </source>
</reference>